<dbReference type="Proteomes" id="UP000297703">
    <property type="component" value="Unassembled WGS sequence"/>
</dbReference>
<accession>A0A4D9EML4</accession>
<keyword evidence="1" id="KW-0675">Receptor</keyword>
<protein>
    <submittedName>
        <fullName evidence="1">Prostaglandin E2 receptor EP3 subtype</fullName>
    </submittedName>
</protein>
<dbReference type="EMBL" id="QXTE01000031">
    <property type="protein sequence ID" value="TFK11526.1"/>
    <property type="molecule type" value="Genomic_DNA"/>
</dbReference>
<gene>
    <name evidence="1" type="ORF">DR999_PMT05253</name>
</gene>
<proteinExistence type="predicted"/>
<evidence type="ECO:0000313" key="1">
    <source>
        <dbReference type="EMBL" id="TFK11526.1"/>
    </source>
</evidence>
<comment type="caution">
    <text evidence="1">The sequence shown here is derived from an EMBL/GenBank/DDBJ whole genome shotgun (WGS) entry which is preliminary data.</text>
</comment>
<keyword evidence="2" id="KW-1185">Reference proteome</keyword>
<organism evidence="1 2">
    <name type="scientific">Platysternon megacephalum</name>
    <name type="common">big-headed turtle</name>
    <dbReference type="NCBI Taxonomy" id="55544"/>
    <lineage>
        <taxon>Eukaryota</taxon>
        <taxon>Metazoa</taxon>
        <taxon>Chordata</taxon>
        <taxon>Craniata</taxon>
        <taxon>Vertebrata</taxon>
        <taxon>Euteleostomi</taxon>
        <taxon>Archelosauria</taxon>
        <taxon>Testudinata</taxon>
        <taxon>Testudines</taxon>
        <taxon>Cryptodira</taxon>
        <taxon>Durocryptodira</taxon>
        <taxon>Testudinoidea</taxon>
        <taxon>Platysternidae</taxon>
        <taxon>Platysternon</taxon>
    </lineage>
</organism>
<dbReference type="AlphaFoldDB" id="A0A4D9EML4"/>
<reference evidence="1 2" key="2">
    <citation type="submission" date="2019-04" db="EMBL/GenBank/DDBJ databases">
        <title>The genome sequence of big-headed turtle.</title>
        <authorList>
            <person name="Gong S."/>
        </authorList>
    </citation>
    <scope>NUCLEOTIDE SEQUENCE [LARGE SCALE GENOMIC DNA]</scope>
    <source>
        <strain evidence="1">DO16091913</strain>
        <tissue evidence="1">Muscle</tissue>
    </source>
</reference>
<sequence>MSIPLKRSKRTGHDLFCHFLPLCQIQLNPSCSEGKNGLLFASASRLRLVMQENTFPTSVFIRWNHTGLVSIVSALPPQRENENIIGLRAECTQQKPLLHLLTLPFTSFY</sequence>
<evidence type="ECO:0000313" key="2">
    <source>
        <dbReference type="Proteomes" id="UP000297703"/>
    </source>
</evidence>
<name>A0A4D9EML4_9SAUR</name>
<reference evidence="1 2" key="1">
    <citation type="submission" date="2019-04" db="EMBL/GenBank/DDBJ databases">
        <title>Draft genome of the big-headed turtle Platysternon megacephalum.</title>
        <authorList>
            <person name="Gong S."/>
        </authorList>
    </citation>
    <scope>NUCLEOTIDE SEQUENCE [LARGE SCALE GENOMIC DNA]</scope>
    <source>
        <strain evidence="1">DO16091913</strain>
        <tissue evidence="1">Muscle</tissue>
    </source>
</reference>